<dbReference type="InterPro" id="IPR000700">
    <property type="entry name" value="PAS-assoc_C"/>
</dbReference>
<dbReference type="RefSeq" id="WP_163076514.1">
    <property type="nucleotide sequence ID" value="NZ_CP048630.1"/>
</dbReference>
<accession>A0A6P1YUT2</accession>
<keyword evidence="4" id="KW-1185">Reference proteome</keyword>
<evidence type="ECO:0000313" key="3">
    <source>
        <dbReference type="EMBL" id="QIB35374.1"/>
    </source>
</evidence>
<dbReference type="PANTHER" id="PTHR44757:SF2">
    <property type="entry name" value="BIOFILM ARCHITECTURE MAINTENANCE PROTEIN MBAA"/>
    <property type="match status" value="1"/>
</dbReference>
<dbReference type="CDD" id="cd01949">
    <property type="entry name" value="GGDEF"/>
    <property type="match status" value="1"/>
</dbReference>
<dbReference type="PROSITE" id="PS50887">
    <property type="entry name" value="GGDEF"/>
    <property type="match status" value="1"/>
</dbReference>
<feature type="domain" description="PAC" evidence="1">
    <location>
        <begin position="150"/>
        <end position="201"/>
    </location>
</feature>
<dbReference type="Proteomes" id="UP000464751">
    <property type="component" value="Chromosome"/>
</dbReference>
<dbReference type="SUPFAM" id="SSF55785">
    <property type="entry name" value="PYP-like sensor domain (PAS domain)"/>
    <property type="match status" value="1"/>
</dbReference>
<dbReference type="InterPro" id="IPR000160">
    <property type="entry name" value="GGDEF_dom"/>
</dbReference>
<dbReference type="InterPro" id="IPR035965">
    <property type="entry name" value="PAS-like_dom_sf"/>
</dbReference>
<evidence type="ECO:0000259" key="1">
    <source>
        <dbReference type="PROSITE" id="PS50113"/>
    </source>
</evidence>
<dbReference type="Pfam" id="PF00990">
    <property type="entry name" value="GGDEF"/>
    <property type="match status" value="1"/>
</dbReference>
<organism evidence="3 4">
    <name type="scientific">Ancylobacter pratisalsi</name>
    <dbReference type="NCBI Taxonomy" id="1745854"/>
    <lineage>
        <taxon>Bacteria</taxon>
        <taxon>Pseudomonadati</taxon>
        <taxon>Pseudomonadota</taxon>
        <taxon>Alphaproteobacteria</taxon>
        <taxon>Hyphomicrobiales</taxon>
        <taxon>Xanthobacteraceae</taxon>
        <taxon>Ancylobacter</taxon>
    </lineage>
</organism>
<dbReference type="InterPro" id="IPR043128">
    <property type="entry name" value="Rev_trsase/Diguanyl_cyclase"/>
</dbReference>
<evidence type="ECO:0000259" key="2">
    <source>
        <dbReference type="PROSITE" id="PS50887"/>
    </source>
</evidence>
<proteinExistence type="predicted"/>
<dbReference type="NCBIfam" id="TIGR00254">
    <property type="entry name" value="GGDEF"/>
    <property type="match status" value="1"/>
</dbReference>
<dbReference type="SUPFAM" id="SSF55073">
    <property type="entry name" value="Nucleotide cyclase"/>
    <property type="match status" value="1"/>
</dbReference>
<name>A0A6P1YUT2_9HYPH</name>
<evidence type="ECO:0000313" key="4">
    <source>
        <dbReference type="Proteomes" id="UP000464751"/>
    </source>
</evidence>
<dbReference type="Gene3D" id="3.30.450.20">
    <property type="entry name" value="PAS domain"/>
    <property type="match status" value="1"/>
</dbReference>
<dbReference type="AlphaFoldDB" id="A0A6P1YUT2"/>
<sequence length="382" mass="42563">MTAMSRAGGHWAGNNVMQEDAKFSLPDEELVLLEQFYSALQFPDAVVLRRLATRIGALLIERTRGLRERESELARYKKMYERSSSLAKIGVWECDLATEALTWTDSVYDIFELPLRTPVTRELILSLYTDHSRAELDALRERAVREASGFTLDIEVRTAKGKPRWVRISADVECEQGRAVRLFGTKQDITYEKQLWEKMRLLAECDPLTGCANRGVFEKRLAAALIAKTCEERLAALVLLDVDGFKQVNDTLGHAAGDECLRQTARQLRDVFGPGSLVARIGGDEFGVLILGQHEAQRVEAQVADAVVRIRTPVKWSENVVSVSASIGFALTADSDAGPTKLFADADDALYAAKAAGRDTYRRYISGKRLRRPRTGRRAALA</sequence>
<dbReference type="InterPro" id="IPR029787">
    <property type="entry name" value="Nucleotide_cyclase"/>
</dbReference>
<dbReference type="Gene3D" id="2.10.70.100">
    <property type="match status" value="1"/>
</dbReference>
<dbReference type="KEGG" id="apra:G3A50_17925"/>
<dbReference type="EMBL" id="CP048630">
    <property type="protein sequence ID" value="QIB35374.1"/>
    <property type="molecule type" value="Genomic_DNA"/>
</dbReference>
<dbReference type="PANTHER" id="PTHR44757">
    <property type="entry name" value="DIGUANYLATE CYCLASE DGCP"/>
    <property type="match status" value="1"/>
</dbReference>
<feature type="domain" description="GGDEF" evidence="2">
    <location>
        <begin position="233"/>
        <end position="366"/>
    </location>
</feature>
<dbReference type="PROSITE" id="PS50113">
    <property type="entry name" value="PAC"/>
    <property type="match status" value="1"/>
</dbReference>
<dbReference type="SMART" id="SM00267">
    <property type="entry name" value="GGDEF"/>
    <property type="match status" value="1"/>
</dbReference>
<reference evidence="3 4" key="1">
    <citation type="submission" date="2020-02" db="EMBL/GenBank/DDBJ databases">
        <authorList>
            <person name="Li G."/>
        </authorList>
    </citation>
    <scope>NUCLEOTIDE SEQUENCE [LARGE SCALE GENOMIC DNA]</scope>
    <source>
        <strain evidence="3 4">DSM 102029</strain>
    </source>
</reference>
<dbReference type="Gene3D" id="3.30.70.270">
    <property type="match status" value="1"/>
</dbReference>
<gene>
    <name evidence="3" type="ORF">G3A50_17925</name>
</gene>
<dbReference type="InterPro" id="IPR052155">
    <property type="entry name" value="Biofilm_reg_signaling"/>
</dbReference>
<protein>
    <submittedName>
        <fullName evidence="3">Sensor domain-containing diguanylate cyclase</fullName>
    </submittedName>
</protein>